<feature type="binding site" evidence="8">
    <location>
        <begin position="303"/>
        <end position="309"/>
    </location>
    <ligand>
        <name>substrate</name>
    </ligand>
</feature>
<dbReference type="SMART" id="SM00788">
    <property type="entry name" value="Adenylsucc_synt"/>
    <property type="match status" value="1"/>
</dbReference>
<accession>A0A291ISL3</accession>
<sequence>MLNSRDYKTLVVVGSQWGDEGKGKITDFYAQDADLVVRFAGGDNAGHVIWNEGKKYKVTIVPSGILNPKVMNVIGNGCVVNLNKLNDEMAILNKAGVDTKNLFVSDRAHVIFKYNEVIDELQEEQRQNRKIGTTKRGIGPTYADKASRCGIRICDFAEPNFKDLLEEQVEYHNKLITDIYGGQPLDFNTIYEDALKQYANIKDRIVDSGSYVNQAIRDNKFVLFEGAQGVLLDIDHGTYPFVTSSNTTANNVSIGTGIHNKLINKVVGVAKAYDTRVGTGGFPTELLDATGDRIRERGHEYGSNTGRPRRIGWFDAVAMNYSIRTGGLDALFITLLDVLDTEETVKICTGYKYNGKVIDTIPASNTEYEKCEPVYEELPGWQEDITKVTSFDQLPKNAQNYINRIAELCDVAIQGFSVGPDRHQTVTMLDKFEG</sequence>
<evidence type="ECO:0000256" key="4">
    <source>
        <dbReference type="ARBA" id="ARBA00022741"/>
    </source>
</evidence>
<dbReference type="SUPFAM" id="SSF52540">
    <property type="entry name" value="P-loop containing nucleoside triphosphate hydrolases"/>
    <property type="match status" value="1"/>
</dbReference>
<dbReference type="InterPro" id="IPR042110">
    <property type="entry name" value="Adenylosuccinate_synth_dom2"/>
</dbReference>
<dbReference type="GO" id="GO:0046040">
    <property type="term" value="P:IMP metabolic process"/>
    <property type="evidence" value="ECO:0007669"/>
    <property type="project" value="TreeGrafter"/>
</dbReference>
<dbReference type="InterPro" id="IPR042111">
    <property type="entry name" value="Adenylosuccinate_synth_dom3"/>
</dbReference>
<evidence type="ECO:0000256" key="6">
    <source>
        <dbReference type="ARBA" id="ARBA00022842"/>
    </source>
</evidence>
<feature type="binding site" evidence="8">
    <location>
        <begin position="335"/>
        <end position="337"/>
    </location>
    <ligand>
        <name>GTP</name>
        <dbReference type="ChEBI" id="CHEBI:37565"/>
    </ligand>
</feature>
<keyword evidence="7 8" id="KW-0342">GTP-binding</keyword>
<evidence type="ECO:0000256" key="9">
    <source>
        <dbReference type="RuleBase" id="RU000520"/>
    </source>
</evidence>
<comment type="pathway">
    <text evidence="8 9">Purine metabolism; AMP biosynthesis via de novo pathway; AMP from IMP: step 1/2.</text>
</comment>
<feature type="binding site" evidence="8">
    <location>
        <position position="19"/>
    </location>
    <ligand>
        <name>Mg(2+)</name>
        <dbReference type="ChEBI" id="CHEBI:18420"/>
    </ligand>
</feature>
<comment type="similarity">
    <text evidence="8 9">Belongs to the adenylosuccinate synthetase family.</text>
</comment>
<dbReference type="NCBIfam" id="NF002223">
    <property type="entry name" value="PRK01117.1"/>
    <property type="match status" value="1"/>
</dbReference>
<keyword evidence="4 8" id="KW-0547">Nucleotide-binding</keyword>
<keyword evidence="6 8" id="KW-0460">Magnesium</keyword>
<dbReference type="GO" id="GO:0004019">
    <property type="term" value="F:adenylosuccinate synthase activity"/>
    <property type="evidence" value="ECO:0007669"/>
    <property type="project" value="UniProtKB-UniRule"/>
</dbReference>
<feature type="binding site" evidence="8">
    <location>
        <position position="148"/>
    </location>
    <ligand>
        <name>IMP</name>
        <dbReference type="ChEBI" id="CHEBI:58053"/>
        <note>ligand shared between dimeric partners</note>
    </ligand>
</feature>
<reference evidence="10 11" key="1">
    <citation type="submission" date="2017-09" db="EMBL/GenBank/DDBJ databases">
        <title>SPAdes assembly of the Mesoplasma lactucae genome.</title>
        <authorList>
            <person name="Knight T.F."/>
            <person name="Rubinstein R."/>
            <person name="Citino T."/>
        </authorList>
    </citation>
    <scope>NUCLEOTIDE SEQUENCE [LARGE SCALE GENOMIC DNA]</scope>
    <source>
        <strain evidence="10 11">831-C4</strain>
    </source>
</reference>
<dbReference type="FunFam" id="3.90.170.10:FF:000001">
    <property type="entry name" value="Adenylosuccinate synthetase"/>
    <property type="match status" value="1"/>
</dbReference>
<dbReference type="Proteomes" id="UP000232227">
    <property type="component" value="Chromosome"/>
</dbReference>
<dbReference type="AlphaFoldDB" id="A0A291ISL3"/>
<feature type="binding site" evidence="8">
    <location>
        <begin position="417"/>
        <end position="419"/>
    </location>
    <ligand>
        <name>GTP</name>
        <dbReference type="ChEBI" id="CHEBI:37565"/>
    </ligand>
</feature>
<feature type="active site" description="Proton donor" evidence="8">
    <location>
        <position position="47"/>
    </location>
</feature>
<dbReference type="Pfam" id="PF00709">
    <property type="entry name" value="Adenylsucc_synt"/>
    <property type="match status" value="1"/>
</dbReference>
<dbReference type="PROSITE" id="PS00513">
    <property type="entry name" value="ADENYLOSUCCIN_SYN_2"/>
    <property type="match status" value="1"/>
</dbReference>
<dbReference type="NCBIfam" id="TIGR00184">
    <property type="entry name" value="purA"/>
    <property type="match status" value="1"/>
</dbReference>
<dbReference type="GO" id="GO:0005525">
    <property type="term" value="F:GTP binding"/>
    <property type="evidence" value="ECO:0007669"/>
    <property type="project" value="UniProtKB-UniRule"/>
</dbReference>
<feature type="binding site" evidence="8">
    <location>
        <position position="46"/>
    </location>
    <ligand>
        <name>Mg(2+)</name>
        <dbReference type="ChEBI" id="CHEBI:18420"/>
    </ligand>
</feature>
<evidence type="ECO:0000313" key="10">
    <source>
        <dbReference type="EMBL" id="ATG97734.1"/>
    </source>
</evidence>
<evidence type="ECO:0000256" key="3">
    <source>
        <dbReference type="ARBA" id="ARBA00022723"/>
    </source>
</evidence>
<dbReference type="InterPro" id="IPR018220">
    <property type="entry name" value="Adenylosuccin_syn_GTP-bd"/>
</dbReference>
<dbReference type="InterPro" id="IPR042109">
    <property type="entry name" value="Adenylosuccinate_synth_dom1"/>
</dbReference>
<evidence type="ECO:0000256" key="5">
    <source>
        <dbReference type="ARBA" id="ARBA00022755"/>
    </source>
</evidence>
<keyword evidence="3 8" id="KW-0479">Metal-binding</keyword>
<dbReference type="OrthoDB" id="9807553at2"/>
<protein>
    <recommendedName>
        <fullName evidence="8 9">Adenylosuccinate synthetase</fullName>
        <shortName evidence="8">AMPSase</shortName>
        <shortName evidence="8">AdSS</shortName>
        <ecNumber evidence="8 9">6.3.4.4</ecNumber>
    </recommendedName>
    <alternativeName>
        <fullName evidence="8">IMP--aspartate ligase</fullName>
    </alternativeName>
</protein>
<gene>
    <name evidence="8" type="primary">purA</name>
    <name evidence="10" type="ORF">CP520_03290</name>
</gene>
<feature type="active site" description="Proton acceptor" evidence="8">
    <location>
        <position position="19"/>
    </location>
</feature>
<keyword evidence="5 8" id="KW-0658">Purine biosynthesis</keyword>
<evidence type="ECO:0000256" key="7">
    <source>
        <dbReference type="ARBA" id="ARBA00023134"/>
    </source>
</evidence>
<evidence type="ECO:0000256" key="2">
    <source>
        <dbReference type="ARBA" id="ARBA00022598"/>
    </source>
</evidence>
<dbReference type="RefSeq" id="WP_096863022.1">
    <property type="nucleotide sequence ID" value="NZ_CP023668.1"/>
</dbReference>
<evidence type="ECO:0000313" key="11">
    <source>
        <dbReference type="Proteomes" id="UP000232227"/>
    </source>
</evidence>
<keyword evidence="2 8" id="KW-0436">Ligase</keyword>
<feature type="binding site" description="in other chain" evidence="8">
    <location>
        <position position="228"/>
    </location>
    <ligand>
        <name>IMP</name>
        <dbReference type="ChEBI" id="CHEBI:58053"/>
        <note>ligand shared between dimeric partners</note>
    </ligand>
</feature>
<feature type="binding site" evidence="8">
    <location>
        <position position="309"/>
    </location>
    <ligand>
        <name>GTP</name>
        <dbReference type="ChEBI" id="CHEBI:37565"/>
    </ligand>
</feature>
<feature type="binding site" evidence="8">
    <location>
        <begin position="18"/>
        <end position="24"/>
    </location>
    <ligand>
        <name>GTP</name>
        <dbReference type="ChEBI" id="CHEBI:37565"/>
    </ligand>
</feature>
<dbReference type="PANTHER" id="PTHR11846:SF0">
    <property type="entry name" value="ADENYLOSUCCINATE SYNTHETASE"/>
    <property type="match status" value="1"/>
</dbReference>
<dbReference type="KEGG" id="mlac:CP520_03290"/>
<dbReference type="PROSITE" id="PS01266">
    <property type="entry name" value="ADENYLOSUCCIN_SYN_1"/>
    <property type="match status" value="1"/>
</dbReference>
<dbReference type="UniPathway" id="UPA00075">
    <property type="reaction ID" value="UER00335"/>
</dbReference>
<dbReference type="PANTHER" id="PTHR11846">
    <property type="entry name" value="ADENYLOSUCCINATE SYNTHETASE"/>
    <property type="match status" value="1"/>
</dbReference>
<dbReference type="EC" id="6.3.4.4" evidence="8 9"/>
<dbReference type="HAMAP" id="MF_00011">
    <property type="entry name" value="Adenylosucc_synth"/>
    <property type="match status" value="1"/>
</dbReference>
<comment type="function">
    <text evidence="8">Plays an important role in the de novo pathway of purine nucleotide biosynthesis. Catalyzes the first committed step in the biosynthesis of AMP from IMP.</text>
</comment>
<dbReference type="Gene3D" id="1.10.300.10">
    <property type="entry name" value="Adenylosuccinate Synthetase, subunit A, domain 2"/>
    <property type="match status" value="1"/>
</dbReference>
<feature type="binding site" description="in other chain" evidence="8">
    <location>
        <begin position="44"/>
        <end position="47"/>
    </location>
    <ligand>
        <name>IMP</name>
        <dbReference type="ChEBI" id="CHEBI:58053"/>
        <note>ligand shared between dimeric partners</note>
    </ligand>
</feature>
<dbReference type="CDD" id="cd03108">
    <property type="entry name" value="AdSS"/>
    <property type="match status" value="1"/>
</dbReference>
<name>A0A291ISL3_9MOLU</name>
<feature type="binding site" description="in other chain" evidence="8">
    <location>
        <begin position="19"/>
        <end position="22"/>
    </location>
    <ligand>
        <name>IMP</name>
        <dbReference type="ChEBI" id="CHEBI:58053"/>
        <note>ligand shared between dimeric partners</note>
    </ligand>
</feature>
<dbReference type="GO" id="GO:0044208">
    <property type="term" value="P:'de novo' AMP biosynthetic process"/>
    <property type="evidence" value="ECO:0007669"/>
    <property type="project" value="UniProtKB-UniRule"/>
</dbReference>
<evidence type="ECO:0000256" key="8">
    <source>
        <dbReference type="HAMAP-Rule" id="MF_00011"/>
    </source>
</evidence>
<dbReference type="GO" id="GO:0000287">
    <property type="term" value="F:magnesium ion binding"/>
    <property type="evidence" value="ECO:0007669"/>
    <property type="project" value="UniProtKB-UniRule"/>
</dbReference>
<comment type="catalytic activity">
    <reaction evidence="8 9">
        <text>IMP + L-aspartate + GTP = N(6)-(1,2-dicarboxyethyl)-AMP + GDP + phosphate + 2 H(+)</text>
        <dbReference type="Rhea" id="RHEA:15753"/>
        <dbReference type="ChEBI" id="CHEBI:15378"/>
        <dbReference type="ChEBI" id="CHEBI:29991"/>
        <dbReference type="ChEBI" id="CHEBI:37565"/>
        <dbReference type="ChEBI" id="CHEBI:43474"/>
        <dbReference type="ChEBI" id="CHEBI:57567"/>
        <dbReference type="ChEBI" id="CHEBI:58053"/>
        <dbReference type="ChEBI" id="CHEBI:58189"/>
        <dbReference type="EC" id="6.3.4.4"/>
    </reaction>
</comment>
<dbReference type="InterPro" id="IPR033128">
    <property type="entry name" value="Adenylosuccin_syn_Lys_AS"/>
</dbReference>
<keyword evidence="11" id="KW-1185">Reference proteome</keyword>
<comment type="cofactor">
    <cofactor evidence="8">
        <name>Mg(2+)</name>
        <dbReference type="ChEBI" id="CHEBI:18420"/>
    </cofactor>
    <text evidence="8">Binds 1 Mg(2+) ion per subunit.</text>
</comment>
<proteinExistence type="inferred from homology"/>
<dbReference type="InterPro" id="IPR001114">
    <property type="entry name" value="Adenylosuccinate_synthetase"/>
</dbReference>
<dbReference type="EMBL" id="CP023668">
    <property type="protein sequence ID" value="ATG97734.1"/>
    <property type="molecule type" value="Genomic_DNA"/>
</dbReference>
<comment type="subcellular location">
    <subcellularLocation>
        <location evidence="8">Cytoplasm</location>
    </subcellularLocation>
</comment>
<organism evidence="10 11">
    <name type="scientific">Mesoplasma lactucae ATCC 49193</name>
    <dbReference type="NCBI Taxonomy" id="81460"/>
    <lineage>
        <taxon>Bacteria</taxon>
        <taxon>Bacillati</taxon>
        <taxon>Mycoplasmatota</taxon>
        <taxon>Mollicutes</taxon>
        <taxon>Entomoplasmatales</taxon>
        <taxon>Entomoplasmataceae</taxon>
        <taxon>Mesoplasma</taxon>
    </lineage>
</organism>
<dbReference type="FunFam" id="1.10.300.10:FF:000001">
    <property type="entry name" value="Adenylosuccinate synthetase"/>
    <property type="match status" value="1"/>
</dbReference>
<feature type="binding site" description="in other chain" evidence="8">
    <location>
        <position position="307"/>
    </location>
    <ligand>
        <name>IMP</name>
        <dbReference type="ChEBI" id="CHEBI:58053"/>
        <note>ligand shared between dimeric partners</note>
    </ligand>
</feature>
<dbReference type="Gene3D" id="3.90.170.10">
    <property type="entry name" value="Adenylosuccinate Synthetase, subunit A, domain 3"/>
    <property type="match status" value="1"/>
</dbReference>
<dbReference type="InterPro" id="IPR027417">
    <property type="entry name" value="P-loop_NTPase"/>
</dbReference>
<dbReference type="GO" id="GO:0005737">
    <property type="term" value="C:cytoplasm"/>
    <property type="evidence" value="ECO:0007669"/>
    <property type="project" value="UniProtKB-SubCell"/>
</dbReference>
<evidence type="ECO:0000256" key="1">
    <source>
        <dbReference type="ARBA" id="ARBA00011738"/>
    </source>
</evidence>
<feature type="binding site" description="in other chain" evidence="8">
    <location>
        <position position="134"/>
    </location>
    <ligand>
        <name>IMP</name>
        <dbReference type="ChEBI" id="CHEBI:58053"/>
        <note>ligand shared between dimeric partners</note>
    </ligand>
</feature>
<keyword evidence="8" id="KW-0963">Cytoplasm</keyword>
<dbReference type="Gene3D" id="3.40.440.10">
    <property type="entry name" value="Adenylosuccinate Synthetase, subunit A, domain 1"/>
    <property type="match status" value="1"/>
</dbReference>
<comment type="subunit">
    <text evidence="1 8">Homodimer.</text>
</comment>
<feature type="binding site" evidence="8">
    <location>
        <begin position="46"/>
        <end position="48"/>
    </location>
    <ligand>
        <name>GTP</name>
        <dbReference type="ChEBI" id="CHEBI:37565"/>
    </ligand>
</feature>
<feature type="binding site" description="in other chain" evidence="8">
    <location>
        <position position="243"/>
    </location>
    <ligand>
        <name>IMP</name>
        <dbReference type="ChEBI" id="CHEBI:58053"/>
        <note>ligand shared between dimeric partners</note>
    </ligand>
</feature>